<reference evidence="1" key="1">
    <citation type="journal article" date="2019" name="bioRxiv">
        <title>The Genome of the Zebra Mussel, Dreissena polymorpha: A Resource for Invasive Species Research.</title>
        <authorList>
            <person name="McCartney M.A."/>
            <person name="Auch B."/>
            <person name="Kono T."/>
            <person name="Mallez S."/>
            <person name="Zhang Y."/>
            <person name="Obille A."/>
            <person name="Becker A."/>
            <person name="Abrahante J.E."/>
            <person name="Garbe J."/>
            <person name="Badalamenti J.P."/>
            <person name="Herman A."/>
            <person name="Mangelson H."/>
            <person name="Liachko I."/>
            <person name="Sullivan S."/>
            <person name="Sone E.D."/>
            <person name="Koren S."/>
            <person name="Silverstein K.A.T."/>
            <person name="Beckman K.B."/>
            <person name="Gohl D.M."/>
        </authorList>
    </citation>
    <scope>NUCLEOTIDE SEQUENCE</scope>
    <source>
        <strain evidence="1">Duluth1</strain>
        <tissue evidence="1">Whole animal</tissue>
    </source>
</reference>
<name>A0A9D4LWB1_DREPO</name>
<proteinExistence type="predicted"/>
<evidence type="ECO:0000313" key="1">
    <source>
        <dbReference type="EMBL" id="KAH3864918.1"/>
    </source>
</evidence>
<reference evidence="1" key="2">
    <citation type="submission" date="2020-11" db="EMBL/GenBank/DDBJ databases">
        <authorList>
            <person name="McCartney M.A."/>
            <person name="Auch B."/>
            <person name="Kono T."/>
            <person name="Mallez S."/>
            <person name="Becker A."/>
            <person name="Gohl D.M."/>
            <person name="Silverstein K.A.T."/>
            <person name="Koren S."/>
            <person name="Bechman K.B."/>
            <person name="Herman A."/>
            <person name="Abrahante J.E."/>
            <person name="Garbe J."/>
        </authorList>
    </citation>
    <scope>NUCLEOTIDE SEQUENCE</scope>
    <source>
        <strain evidence="1">Duluth1</strain>
        <tissue evidence="1">Whole animal</tissue>
    </source>
</reference>
<dbReference type="AlphaFoldDB" id="A0A9D4LWB1"/>
<gene>
    <name evidence="1" type="ORF">DPMN_027951</name>
</gene>
<sequence length="99" mass="11222">MIARTPVHFVASGSVWINLSLIENFTLRRAWDGIDLRSKEDRTINAGLAPGDCPTSDSLYIRQKRRDFYKEQDRLYNTWNNGLPSFITAGSKAEGLTCL</sequence>
<accession>A0A9D4LWB1</accession>
<organism evidence="1 2">
    <name type="scientific">Dreissena polymorpha</name>
    <name type="common">Zebra mussel</name>
    <name type="synonym">Mytilus polymorpha</name>
    <dbReference type="NCBI Taxonomy" id="45954"/>
    <lineage>
        <taxon>Eukaryota</taxon>
        <taxon>Metazoa</taxon>
        <taxon>Spiralia</taxon>
        <taxon>Lophotrochozoa</taxon>
        <taxon>Mollusca</taxon>
        <taxon>Bivalvia</taxon>
        <taxon>Autobranchia</taxon>
        <taxon>Heteroconchia</taxon>
        <taxon>Euheterodonta</taxon>
        <taxon>Imparidentia</taxon>
        <taxon>Neoheterodontei</taxon>
        <taxon>Myida</taxon>
        <taxon>Dreissenoidea</taxon>
        <taxon>Dreissenidae</taxon>
        <taxon>Dreissena</taxon>
    </lineage>
</organism>
<keyword evidence="2" id="KW-1185">Reference proteome</keyword>
<evidence type="ECO:0000313" key="2">
    <source>
        <dbReference type="Proteomes" id="UP000828390"/>
    </source>
</evidence>
<protein>
    <submittedName>
        <fullName evidence="1">Uncharacterized protein</fullName>
    </submittedName>
</protein>
<dbReference type="EMBL" id="JAIWYP010000002">
    <property type="protein sequence ID" value="KAH3864918.1"/>
    <property type="molecule type" value="Genomic_DNA"/>
</dbReference>
<comment type="caution">
    <text evidence="1">The sequence shown here is derived from an EMBL/GenBank/DDBJ whole genome shotgun (WGS) entry which is preliminary data.</text>
</comment>
<dbReference type="Proteomes" id="UP000828390">
    <property type="component" value="Unassembled WGS sequence"/>
</dbReference>